<dbReference type="Proteomes" id="UP000239554">
    <property type="component" value="Plasmid pECO-6357"/>
</dbReference>
<geneLocation type="plasmid" evidence="6">
    <name>peco-6357</name>
</geneLocation>
<organism evidence="2">
    <name type="scientific">Escherichia coli</name>
    <dbReference type="NCBI Taxonomy" id="562"/>
    <lineage>
        <taxon>Bacteria</taxon>
        <taxon>Pseudomonadati</taxon>
        <taxon>Pseudomonadota</taxon>
        <taxon>Gammaproteobacteria</taxon>
        <taxon>Enterobacterales</taxon>
        <taxon>Enterobacteriaceae</taxon>
        <taxon>Escherichia</taxon>
    </lineage>
</organism>
<proteinExistence type="predicted"/>
<dbReference type="EMBL" id="NPIM01000033">
    <property type="protein sequence ID" value="RVE16714.1"/>
    <property type="molecule type" value="Genomic_DNA"/>
</dbReference>
<dbReference type="EMBL" id="JANIDP010000110">
    <property type="protein sequence ID" value="MDR6048779.1"/>
    <property type="molecule type" value="Genomic_DNA"/>
</dbReference>
<reference evidence="2" key="5">
    <citation type="submission" date="2021-03" db="EMBL/GenBank/DDBJ databases">
        <authorList>
            <consortium name="NCBI Pathogen Detection Project"/>
        </authorList>
    </citation>
    <scope>NUCLEOTIDE SEQUENCE</scope>
    <source>
        <strain evidence="2">ST-87-5</strain>
    </source>
</reference>
<reference evidence="5 8" key="4">
    <citation type="submission" date="2019-01" db="EMBL/GenBank/DDBJ databases">
        <title>Genomic analysis of febrile catheter-associated UTI E. coli isolates.</title>
        <authorList>
            <person name="Potter R."/>
            <person name="Zou Z."/>
            <person name="Henderson J."/>
            <person name="Dantas G."/>
        </authorList>
    </citation>
    <scope>NUCLEOTIDE SEQUENCE [LARGE SCALE GENOMIC DNA]</scope>
    <source>
        <strain evidence="5 8">49_rectal</strain>
    </source>
</reference>
<reference evidence="1 6" key="3">
    <citation type="journal article" date="2018" name="MBio">
        <title>Genomic Analysis of Hospital Plumbing Reveals Diverse Reservoir of Bacterial Plasmids Conferring Carbapenem Resistance.</title>
        <authorList>
            <consortium name="NISC Comparative Sequencing Program"/>
            <person name="Weingarten R.A."/>
            <person name="Johnson R.C."/>
            <person name="Conlan S."/>
            <person name="Ramsburg A.M."/>
            <person name="Dekker J.P."/>
            <person name="Lau A.F."/>
            <person name="Khil P."/>
            <person name="Odom R.T."/>
            <person name="Deming C."/>
            <person name="Park M."/>
            <person name="Thomas P.J."/>
            <person name="Henderson D.K."/>
            <person name="Palmore T.N."/>
            <person name="Segre J.A."/>
            <person name="Frank K.M."/>
        </authorList>
    </citation>
    <scope>NUCLEOTIDE SEQUENCE [LARGE SCALE GENOMIC DNA]</scope>
    <source>
        <strain evidence="1 6">ECONIH4</strain>
        <plasmid evidence="1">pECO-6357</plasmid>
        <plasmid evidence="6">peco-6357</plasmid>
    </source>
</reference>
<geneLocation type="plasmid" evidence="1">
    <name>pECO-6357</name>
</geneLocation>
<name>A0A2H9BS80_ECOLX</name>
<accession>A0A2H9BS80</accession>
<reference evidence="3 9" key="6">
    <citation type="submission" date="2022-07" db="EMBL/GenBank/DDBJ databases">
        <title>The wastewater resistome of Residential Aged Care Facilities indicates a role of antimicrobial stewardship in reducing resistance.</title>
        <authorList>
            <person name="Sapula S."/>
            <person name="Hart B.J."/>
            <person name="Henrietta V."/>
            <person name="Amsalu A."/>
            <person name="Jon W."/>
            <person name="Siderius N."/>
            <person name="Nguyen L."/>
            <person name="Turnidge J."/>
            <person name="Gerber C."/>
        </authorList>
    </citation>
    <scope>NUCLEOTIDE SEQUENCE [LARGE SCALE GENOMIC DNA]</scope>
    <source>
        <strain evidence="3 9">ECA685</strain>
    </source>
</reference>
<dbReference type="AlphaFoldDB" id="A0A2H9BS80"/>
<evidence type="ECO:0000313" key="1">
    <source>
        <dbReference type="EMBL" id="AUY05690.1"/>
    </source>
</evidence>
<sequence length="87" mass="9714">MGHGLRRRCREGVLAGRILLNYVVWGNGGFSARLWNAIRSDDWAIPHIGLSSLGEIVGWARPDEFPPRNMRTSKGLRALGYNVRIGV</sequence>
<gene>
    <name evidence="1" type="ORF">C3F40_29230</name>
    <name evidence="4" type="ORF">CIG67_01020</name>
    <name evidence="5" type="ORF">EPS97_19855</name>
    <name evidence="2" type="ORF">J5U05_004199</name>
    <name evidence="3" type="ORF">NQD80_23895</name>
</gene>
<dbReference type="EMBL" id="DADRWU010000057">
    <property type="protein sequence ID" value="HBA4248981.1"/>
    <property type="molecule type" value="Genomic_DNA"/>
</dbReference>
<dbReference type="Proteomes" id="UP000288459">
    <property type="component" value="Unassembled WGS sequence"/>
</dbReference>
<reference evidence="2" key="2">
    <citation type="journal article" date="2018" name="Genome Biol.">
        <title>SKESA: strategic k-mer extension for scrupulous assemblies.</title>
        <authorList>
            <person name="Souvorov A."/>
            <person name="Agarwala R."/>
            <person name="Lipman D.J."/>
        </authorList>
    </citation>
    <scope>NUCLEOTIDE SEQUENCE</scope>
    <source>
        <strain evidence="2">ST-87-5</strain>
    </source>
</reference>
<keyword evidence="1" id="KW-0614">Plasmid</keyword>
<evidence type="ECO:0000313" key="7">
    <source>
        <dbReference type="Proteomes" id="UP000288459"/>
    </source>
</evidence>
<dbReference type="EMBL" id="SCIU01000053">
    <property type="protein sequence ID" value="RXB25253.1"/>
    <property type="molecule type" value="Genomic_DNA"/>
</dbReference>
<evidence type="ECO:0000313" key="3">
    <source>
        <dbReference type="EMBL" id="MDR6048779.1"/>
    </source>
</evidence>
<dbReference type="Proteomes" id="UP000871786">
    <property type="component" value="Unassembled WGS sequence"/>
</dbReference>
<evidence type="ECO:0000313" key="2">
    <source>
        <dbReference type="EMBL" id="HBA4248981.1"/>
    </source>
</evidence>
<evidence type="ECO:0000313" key="8">
    <source>
        <dbReference type="Proteomes" id="UP000290652"/>
    </source>
</evidence>
<reference evidence="4 7" key="1">
    <citation type="submission" date="2017-08" db="EMBL/GenBank/DDBJ databases">
        <title>Sequencing of Escherichia coli CCPM 6219.</title>
        <authorList>
            <person name="Liu S.-L."/>
            <person name="Zhou Y.-J."/>
            <person name="Zhao M.-F."/>
        </authorList>
    </citation>
    <scope>NUCLEOTIDE SEQUENCE [LARGE SCALE GENOMIC DNA]</scope>
    <source>
        <strain evidence="4 7">CCPM 6219</strain>
    </source>
</reference>
<dbReference type="RefSeq" id="WP_001446200.1">
    <property type="nucleotide sequence ID" value="NZ_BFLJ01000021.1"/>
</dbReference>
<evidence type="ECO:0000313" key="5">
    <source>
        <dbReference type="EMBL" id="RXB25253.1"/>
    </source>
</evidence>
<dbReference type="Proteomes" id="UP000290652">
    <property type="component" value="Unassembled WGS sequence"/>
</dbReference>
<evidence type="ECO:0000313" key="4">
    <source>
        <dbReference type="EMBL" id="RVE16714.1"/>
    </source>
</evidence>
<evidence type="ECO:0000313" key="9">
    <source>
        <dbReference type="Proteomes" id="UP001247581"/>
    </source>
</evidence>
<evidence type="ECO:0000313" key="6">
    <source>
        <dbReference type="Proteomes" id="UP000239554"/>
    </source>
</evidence>
<dbReference type="EMBL" id="CP026404">
    <property type="protein sequence ID" value="AUY05690.1"/>
    <property type="molecule type" value="Genomic_DNA"/>
</dbReference>
<protein>
    <submittedName>
        <fullName evidence="2">Uncharacterized protein</fullName>
    </submittedName>
</protein>
<dbReference type="Proteomes" id="UP001247581">
    <property type="component" value="Unassembled WGS sequence"/>
</dbReference>